<reference evidence="3" key="2">
    <citation type="journal article" date="2013" name="PLoS Genet.">
        <title>Comparative genome structure, secondary metabolite, and effector coding capacity across Cochliobolus pathogens.</title>
        <authorList>
            <person name="Condon B.J."/>
            <person name="Leng Y."/>
            <person name="Wu D."/>
            <person name="Bushley K.E."/>
            <person name="Ohm R.A."/>
            <person name="Otillar R."/>
            <person name="Martin J."/>
            <person name="Schackwitz W."/>
            <person name="Grimwood J."/>
            <person name="MohdZainudin N."/>
            <person name="Xue C."/>
            <person name="Wang R."/>
            <person name="Manning V.A."/>
            <person name="Dhillon B."/>
            <person name="Tu Z.J."/>
            <person name="Steffenson B.J."/>
            <person name="Salamov A."/>
            <person name="Sun H."/>
            <person name="Lowry S."/>
            <person name="LaButti K."/>
            <person name="Han J."/>
            <person name="Copeland A."/>
            <person name="Lindquist E."/>
            <person name="Barry K."/>
            <person name="Schmutz J."/>
            <person name="Baker S.E."/>
            <person name="Ciuffetti L.M."/>
            <person name="Grigoriev I.V."/>
            <person name="Zhong S."/>
            <person name="Turgeon B.G."/>
        </authorList>
    </citation>
    <scope>NUCLEOTIDE SEQUENCE [LARGE SCALE GENOMIC DNA]</scope>
    <source>
        <strain evidence="3">ND90Pr / ATCC 201652</strain>
    </source>
</reference>
<proteinExistence type="predicted"/>
<dbReference type="EMBL" id="KB445686">
    <property type="protein sequence ID" value="EMD58159.1"/>
    <property type="molecule type" value="Genomic_DNA"/>
</dbReference>
<dbReference type="AlphaFoldDB" id="M2QSJ7"/>
<evidence type="ECO:0000256" key="1">
    <source>
        <dbReference type="SAM" id="MobiDB-lite"/>
    </source>
</evidence>
<dbReference type="RefSeq" id="XP_007706143.1">
    <property type="nucleotide sequence ID" value="XM_007707953.1"/>
</dbReference>
<gene>
    <name evidence="2" type="ORF">COCSADRAFT_104602</name>
</gene>
<dbReference type="OrthoDB" id="3686619at2759"/>
<protein>
    <submittedName>
        <fullName evidence="2">Uncharacterized protein</fullName>
    </submittedName>
</protein>
<accession>M2QSJ7</accession>
<feature type="non-terminal residue" evidence="2">
    <location>
        <position position="96"/>
    </location>
</feature>
<name>M2QSJ7_COCSN</name>
<reference evidence="2 3" key="1">
    <citation type="journal article" date="2012" name="PLoS Pathog.">
        <title>Diverse lifestyles and strategies of plant pathogenesis encoded in the genomes of eighteen Dothideomycetes fungi.</title>
        <authorList>
            <person name="Ohm R.A."/>
            <person name="Feau N."/>
            <person name="Henrissat B."/>
            <person name="Schoch C.L."/>
            <person name="Horwitz B.A."/>
            <person name="Barry K.W."/>
            <person name="Condon B.J."/>
            <person name="Copeland A.C."/>
            <person name="Dhillon B."/>
            <person name="Glaser F."/>
            <person name="Hesse C.N."/>
            <person name="Kosti I."/>
            <person name="LaButti K."/>
            <person name="Lindquist E.A."/>
            <person name="Lucas S."/>
            <person name="Salamov A.A."/>
            <person name="Bradshaw R.E."/>
            <person name="Ciuffetti L."/>
            <person name="Hamelin R.C."/>
            <person name="Kema G.H.J."/>
            <person name="Lawrence C."/>
            <person name="Scott J.A."/>
            <person name="Spatafora J.W."/>
            <person name="Turgeon B.G."/>
            <person name="de Wit P.J.G.M."/>
            <person name="Zhong S."/>
            <person name="Goodwin S.B."/>
            <person name="Grigoriev I.V."/>
        </authorList>
    </citation>
    <scope>NUCLEOTIDE SEQUENCE [LARGE SCALE GENOMIC DNA]</scope>
    <source>
        <strain evidence="3">ND90Pr / ATCC 201652</strain>
    </source>
</reference>
<sequence length="96" mass="10722">MTGDTHGGIDEPAAGSPEYELVNLRREGQNQARQIAGLQDTINQLLGQLMATPNERKSTSKPKMAPPEKFDGSPHELWTFLTNIDLYNEYHDVPND</sequence>
<feature type="region of interest" description="Disordered" evidence="1">
    <location>
        <begin position="51"/>
        <end position="74"/>
    </location>
</feature>
<evidence type="ECO:0000313" key="3">
    <source>
        <dbReference type="Proteomes" id="UP000016934"/>
    </source>
</evidence>
<evidence type="ECO:0000313" key="2">
    <source>
        <dbReference type="EMBL" id="EMD58159.1"/>
    </source>
</evidence>
<dbReference type="GeneID" id="19129925"/>
<dbReference type="Proteomes" id="UP000016934">
    <property type="component" value="Unassembled WGS sequence"/>
</dbReference>
<organism evidence="2 3">
    <name type="scientific">Cochliobolus sativus (strain ND90Pr / ATCC 201652)</name>
    <name type="common">Common root rot and spot blotch fungus</name>
    <name type="synonym">Bipolaris sorokiniana</name>
    <dbReference type="NCBI Taxonomy" id="665912"/>
    <lineage>
        <taxon>Eukaryota</taxon>
        <taxon>Fungi</taxon>
        <taxon>Dikarya</taxon>
        <taxon>Ascomycota</taxon>
        <taxon>Pezizomycotina</taxon>
        <taxon>Dothideomycetes</taxon>
        <taxon>Pleosporomycetidae</taxon>
        <taxon>Pleosporales</taxon>
        <taxon>Pleosporineae</taxon>
        <taxon>Pleosporaceae</taxon>
        <taxon>Bipolaris</taxon>
    </lineage>
</organism>
<dbReference type="KEGG" id="bsc:COCSADRAFT_104602"/>
<keyword evidence="3" id="KW-1185">Reference proteome</keyword>
<dbReference type="HOGENOM" id="CLU_184884_0_0_1"/>